<keyword evidence="5" id="KW-0418">Kinase</keyword>
<feature type="domain" description="GGDEF" evidence="12">
    <location>
        <begin position="677"/>
        <end position="810"/>
    </location>
</feature>
<feature type="transmembrane region" description="Helical" evidence="8">
    <location>
        <begin position="345"/>
        <end position="363"/>
    </location>
</feature>
<dbReference type="InterPro" id="IPR001633">
    <property type="entry name" value="EAL_dom"/>
</dbReference>
<feature type="domain" description="PAS" evidence="9">
    <location>
        <begin position="397"/>
        <end position="467"/>
    </location>
</feature>
<name>A0A9E9M056_9BURK</name>
<dbReference type="Gene3D" id="3.30.450.20">
    <property type="entry name" value="PAS domain"/>
    <property type="match status" value="4"/>
</dbReference>
<keyword evidence="14" id="KW-1185">Reference proteome</keyword>
<accession>A0A9E9M056</accession>
<dbReference type="GO" id="GO:0005524">
    <property type="term" value="F:ATP binding"/>
    <property type="evidence" value="ECO:0007669"/>
    <property type="project" value="UniProtKB-KW"/>
</dbReference>
<dbReference type="InterPro" id="IPR000160">
    <property type="entry name" value="GGDEF_dom"/>
</dbReference>
<evidence type="ECO:0000256" key="4">
    <source>
        <dbReference type="ARBA" id="ARBA00022741"/>
    </source>
</evidence>
<dbReference type="PROSITE" id="PS50112">
    <property type="entry name" value="PAS"/>
    <property type="match status" value="2"/>
</dbReference>
<dbReference type="Pfam" id="PF00990">
    <property type="entry name" value="GGDEF"/>
    <property type="match status" value="1"/>
</dbReference>
<evidence type="ECO:0000256" key="5">
    <source>
        <dbReference type="ARBA" id="ARBA00022777"/>
    </source>
</evidence>
<dbReference type="Gene3D" id="3.30.70.270">
    <property type="match status" value="1"/>
</dbReference>
<dbReference type="PROSITE" id="PS50887">
    <property type="entry name" value="GGDEF"/>
    <property type="match status" value="1"/>
</dbReference>
<keyword evidence="4" id="KW-0547">Nucleotide-binding</keyword>
<keyword evidence="6" id="KW-0067">ATP-binding</keyword>
<evidence type="ECO:0000259" key="11">
    <source>
        <dbReference type="PROSITE" id="PS50883"/>
    </source>
</evidence>
<dbReference type="PROSITE" id="PS50113">
    <property type="entry name" value="PAC"/>
    <property type="match status" value="2"/>
</dbReference>
<evidence type="ECO:0000256" key="7">
    <source>
        <dbReference type="ARBA" id="ARBA00023012"/>
    </source>
</evidence>
<evidence type="ECO:0000313" key="14">
    <source>
        <dbReference type="Proteomes" id="UP001156215"/>
    </source>
</evidence>
<dbReference type="InterPro" id="IPR029787">
    <property type="entry name" value="Nucleotide_cyclase"/>
</dbReference>
<dbReference type="NCBIfam" id="TIGR00254">
    <property type="entry name" value="GGDEF"/>
    <property type="match status" value="1"/>
</dbReference>
<dbReference type="Gene3D" id="3.20.20.450">
    <property type="entry name" value="EAL domain"/>
    <property type="match status" value="1"/>
</dbReference>
<feature type="domain" description="PAS" evidence="9">
    <location>
        <begin position="520"/>
        <end position="565"/>
    </location>
</feature>
<dbReference type="CDD" id="cd00130">
    <property type="entry name" value="PAS"/>
    <property type="match status" value="2"/>
</dbReference>
<keyword evidence="2" id="KW-0597">Phosphoprotein</keyword>
<keyword evidence="8" id="KW-0472">Membrane</keyword>
<reference evidence="13" key="1">
    <citation type="journal article" date="2022" name="Front. Microbiol.">
        <title>New perspectives on an old grouping: The genomic and phenotypic variability of Oxalobacter formigenes and the implications for calcium oxalate stone prevention.</title>
        <authorList>
            <person name="Chmiel J.A."/>
            <person name="Carr C."/>
            <person name="Stuivenberg G.A."/>
            <person name="Venema R."/>
            <person name="Chanyi R.M."/>
            <person name="Al K.F."/>
            <person name="Giguere D."/>
            <person name="Say H."/>
            <person name="Akouris P.P."/>
            <person name="Dominguez Romero S.A."/>
            <person name="Kwong A."/>
            <person name="Tai V."/>
            <person name="Koval S.F."/>
            <person name="Razvi H."/>
            <person name="Bjazevic J."/>
            <person name="Burton J.P."/>
        </authorList>
    </citation>
    <scope>NUCLEOTIDE SEQUENCE</scope>
    <source>
        <strain evidence="13">WoOx3</strain>
    </source>
</reference>
<evidence type="ECO:0000256" key="1">
    <source>
        <dbReference type="ARBA" id="ARBA00004370"/>
    </source>
</evidence>
<dbReference type="CDD" id="cd01949">
    <property type="entry name" value="GGDEF"/>
    <property type="match status" value="1"/>
</dbReference>
<dbReference type="GO" id="GO:0000160">
    <property type="term" value="P:phosphorelay signal transduction system"/>
    <property type="evidence" value="ECO:0007669"/>
    <property type="project" value="UniProtKB-KW"/>
</dbReference>
<dbReference type="InterPro" id="IPR043128">
    <property type="entry name" value="Rev_trsase/Diguanyl_cyclase"/>
</dbReference>
<comment type="subcellular location">
    <subcellularLocation>
        <location evidence="1">Membrane</location>
    </subcellularLocation>
</comment>
<dbReference type="InterPro" id="IPR035965">
    <property type="entry name" value="PAS-like_dom_sf"/>
</dbReference>
<dbReference type="Pfam" id="PF13426">
    <property type="entry name" value="PAS_9"/>
    <property type="match status" value="1"/>
</dbReference>
<dbReference type="RefSeq" id="WP_269309795.1">
    <property type="nucleotide sequence ID" value="NZ_CP098242.1"/>
</dbReference>
<evidence type="ECO:0000313" key="13">
    <source>
        <dbReference type="EMBL" id="WAW10749.1"/>
    </source>
</evidence>
<dbReference type="SUPFAM" id="SSF103190">
    <property type="entry name" value="Sensory domain-like"/>
    <property type="match status" value="2"/>
</dbReference>
<feature type="domain" description="PAC" evidence="10">
    <location>
        <begin position="470"/>
        <end position="523"/>
    </location>
</feature>
<evidence type="ECO:0000259" key="12">
    <source>
        <dbReference type="PROSITE" id="PS50887"/>
    </source>
</evidence>
<dbReference type="Pfam" id="PF21623">
    <property type="entry name" value="HK_sensor_dom_bact"/>
    <property type="match status" value="1"/>
</dbReference>
<dbReference type="InterPro" id="IPR000014">
    <property type="entry name" value="PAS"/>
</dbReference>
<proteinExistence type="predicted"/>
<dbReference type="SMART" id="SM00091">
    <property type="entry name" value="PAS"/>
    <property type="match status" value="3"/>
</dbReference>
<dbReference type="EMBL" id="CP098242">
    <property type="protein sequence ID" value="WAW10749.1"/>
    <property type="molecule type" value="Genomic_DNA"/>
</dbReference>
<dbReference type="SMART" id="SM00086">
    <property type="entry name" value="PAC"/>
    <property type="match status" value="2"/>
</dbReference>
<dbReference type="InterPro" id="IPR048760">
    <property type="entry name" value="VP0354-like_sensor_dom"/>
</dbReference>
<dbReference type="NCBIfam" id="TIGR00229">
    <property type="entry name" value="sensory_box"/>
    <property type="match status" value="2"/>
</dbReference>
<dbReference type="PROSITE" id="PS50883">
    <property type="entry name" value="EAL"/>
    <property type="match status" value="1"/>
</dbReference>
<evidence type="ECO:0000259" key="10">
    <source>
        <dbReference type="PROSITE" id="PS50113"/>
    </source>
</evidence>
<evidence type="ECO:0000256" key="8">
    <source>
        <dbReference type="SAM" id="Phobius"/>
    </source>
</evidence>
<evidence type="ECO:0000256" key="2">
    <source>
        <dbReference type="ARBA" id="ARBA00022553"/>
    </source>
</evidence>
<dbReference type="InterPro" id="IPR001610">
    <property type="entry name" value="PAC"/>
</dbReference>
<dbReference type="PANTHER" id="PTHR44757:SF2">
    <property type="entry name" value="BIOFILM ARCHITECTURE MAINTENANCE PROTEIN MBAA"/>
    <property type="match status" value="1"/>
</dbReference>
<dbReference type="AlphaFoldDB" id="A0A9E9M056"/>
<keyword evidence="3" id="KW-0808">Transferase</keyword>
<dbReference type="KEGG" id="ovb:NB640_03590"/>
<keyword evidence="8" id="KW-1133">Transmembrane helix</keyword>
<feature type="domain" description="EAL" evidence="11">
    <location>
        <begin position="819"/>
        <end position="1074"/>
    </location>
</feature>
<dbReference type="CDD" id="cd01948">
    <property type="entry name" value="EAL"/>
    <property type="match status" value="1"/>
</dbReference>
<dbReference type="GO" id="GO:0016020">
    <property type="term" value="C:membrane"/>
    <property type="evidence" value="ECO:0007669"/>
    <property type="project" value="UniProtKB-SubCell"/>
</dbReference>
<dbReference type="InterPro" id="IPR029151">
    <property type="entry name" value="Sensor-like_sf"/>
</dbReference>
<gene>
    <name evidence="13" type="ORF">NB640_03590</name>
</gene>
<dbReference type="Proteomes" id="UP001156215">
    <property type="component" value="Chromosome"/>
</dbReference>
<dbReference type="SUPFAM" id="SSF141868">
    <property type="entry name" value="EAL domain-like"/>
    <property type="match status" value="1"/>
</dbReference>
<evidence type="ECO:0000259" key="9">
    <source>
        <dbReference type="PROSITE" id="PS50112"/>
    </source>
</evidence>
<keyword evidence="8" id="KW-0812">Transmembrane</keyword>
<dbReference type="SMART" id="SM00267">
    <property type="entry name" value="GGDEF"/>
    <property type="match status" value="1"/>
</dbReference>
<feature type="transmembrane region" description="Helical" evidence="8">
    <location>
        <begin position="20"/>
        <end position="41"/>
    </location>
</feature>
<dbReference type="InterPro" id="IPR035919">
    <property type="entry name" value="EAL_sf"/>
</dbReference>
<sequence length="1078" mass="124111">MKSVIRWLVDVTRMQFRPGLRLFLTFIPIAVVICVGSYFYYQHELRHTHDQHAKTEYATVMAGVISLDRSLQYATRDLLDLYDRTDFHQMLDNPTSRNIDQVAVDWITFSRIKQVYHKIRWIDETGNERLRVNYQTPEPQRVLPKKLQDRKDRYFFADTFKLNKGEVYVSPLDLNIEHDAIEVPYVPTIRLGVPVFDQWGKKRGILMINLFASDMLQRFEQSTSLLSHQIWLLNQDGYWLKGPASEDEFAFMFQQGERSMLSRYPDAWEMISHEDSGQFLTREGLWSFQTLRPLEAWHKSSTGSTKIFSPSDAQVDIRAYQWKIVSLLPIAKYNTGMPYSIAKHIGITFFVLLISFVLASLLVRVQQARNNLLSNLEEMVQVRTEDLQKVNTDLRESEARIRSLFENIPDLIWLKDQHGTYLKCNTAFENYLGLKESEIDGRTDFELPHQEFADLFRETDDLVLADGILRIREVWYTYPATGKRALFEVIKVLVKTQEDETIGVLGIARDITERKEAQERLELSALVFKNSSESIQITDADNRIVAVNPAYERVTGFTQEEVVGKDPKIVNSGRHDKAFFRAMWESIKTIGGWQGEIWNRRKDGELYAAWVTINAVYNDDGSVRNYIELSKDFTKEKEAEDLIWRQANFDFLTGLPNRSMFMDRLRQEIIKAHRTDNKLALLIIGLDNFKGVNDAYGHEMGDTLLVEAASRISKTIRDIDVVSREAGDEFGVILTEVDDLNDVGLIARELQQILATPFPLGDEMAYITASIGVSIYPDDGKDNESLFRNADQAVHVAKKSGRNRISYFKQSMEEVARSRMALTNDLRNAMEEGQFEVMYQPIIELSTGMIHKAESLIRWHHPVRGIVSPGEFIPLAEETGMIFSISEWAFSEVIKQVALWRERFYPDFQISFNMSPVEFHDEEDNHNTLFDILHKNTVPGKSVVVEITEGLLLISNESVIDKLSRFHHEGIEVALDDFGTGYSALSYLKKFDIDYLKIDQSFIHELETEPRDMALTEAIIVMGHKLGMKVIAEGVQTETQVALLKQAGCDYGQGYIFSEPVPAREFEVLLRKRNAPNT</sequence>
<keyword evidence="7" id="KW-0902">Two-component regulatory system</keyword>
<dbReference type="InterPro" id="IPR013656">
    <property type="entry name" value="PAS_4"/>
</dbReference>
<dbReference type="SUPFAM" id="SSF55785">
    <property type="entry name" value="PYP-like sensor domain (PAS domain)"/>
    <property type="match status" value="2"/>
</dbReference>
<organism evidence="13 14">
    <name type="scientific">Oxalobacter vibrioformis</name>
    <dbReference type="NCBI Taxonomy" id="933080"/>
    <lineage>
        <taxon>Bacteria</taxon>
        <taxon>Pseudomonadati</taxon>
        <taxon>Pseudomonadota</taxon>
        <taxon>Betaproteobacteria</taxon>
        <taxon>Burkholderiales</taxon>
        <taxon>Oxalobacteraceae</taxon>
        <taxon>Oxalobacter</taxon>
    </lineage>
</organism>
<dbReference type="InterPro" id="IPR052155">
    <property type="entry name" value="Biofilm_reg_signaling"/>
</dbReference>
<dbReference type="PANTHER" id="PTHR44757">
    <property type="entry name" value="DIGUANYLATE CYCLASE DGCP"/>
    <property type="match status" value="1"/>
</dbReference>
<feature type="domain" description="PAC" evidence="10">
    <location>
        <begin position="593"/>
        <end position="645"/>
    </location>
</feature>
<evidence type="ECO:0000256" key="3">
    <source>
        <dbReference type="ARBA" id="ARBA00022679"/>
    </source>
</evidence>
<dbReference type="InterPro" id="IPR000700">
    <property type="entry name" value="PAS-assoc_C"/>
</dbReference>
<dbReference type="Pfam" id="PF00563">
    <property type="entry name" value="EAL"/>
    <property type="match status" value="1"/>
</dbReference>
<dbReference type="GO" id="GO:0016301">
    <property type="term" value="F:kinase activity"/>
    <property type="evidence" value="ECO:0007669"/>
    <property type="project" value="UniProtKB-KW"/>
</dbReference>
<evidence type="ECO:0000256" key="6">
    <source>
        <dbReference type="ARBA" id="ARBA00022840"/>
    </source>
</evidence>
<protein>
    <submittedName>
        <fullName evidence="13">EAL domain-containing protein</fullName>
    </submittedName>
</protein>
<dbReference type="Pfam" id="PF08448">
    <property type="entry name" value="PAS_4"/>
    <property type="match status" value="1"/>
</dbReference>
<dbReference type="SMART" id="SM00052">
    <property type="entry name" value="EAL"/>
    <property type="match status" value="1"/>
</dbReference>
<dbReference type="SUPFAM" id="SSF55073">
    <property type="entry name" value="Nucleotide cyclase"/>
    <property type="match status" value="1"/>
</dbReference>